<comment type="caution">
    <text evidence="2">The sequence shown here is derived from an EMBL/GenBank/DDBJ whole genome shotgun (WGS) entry which is preliminary data.</text>
</comment>
<dbReference type="EMBL" id="NFZW01000001">
    <property type="protein sequence ID" value="RFA39573.1"/>
    <property type="molecule type" value="Genomic_DNA"/>
</dbReference>
<reference evidence="3" key="1">
    <citation type="submission" date="2017-05" db="EMBL/GenBank/DDBJ databases">
        <authorList>
            <person name="Sharma S."/>
            <person name="Sidhu C."/>
            <person name="Pinnaka A.K."/>
        </authorList>
    </citation>
    <scope>NUCLEOTIDE SEQUENCE [LARGE SCALE GENOMIC DNA]</scope>
    <source>
        <strain evidence="3">AK93</strain>
    </source>
</reference>
<dbReference type="InterPro" id="IPR011033">
    <property type="entry name" value="PRC_barrel-like_sf"/>
</dbReference>
<organism evidence="2 3">
    <name type="scientific">Alkalilimnicola ehrlichii</name>
    <dbReference type="NCBI Taxonomy" id="351052"/>
    <lineage>
        <taxon>Bacteria</taxon>
        <taxon>Pseudomonadati</taxon>
        <taxon>Pseudomonadota</taxon>
        <taxon>Gammaproteobacteria</taxon>
        <taxon>Chromatiales</taxon>
        <taxon>Ectothiorhodospiraceae</taxon>
        <taxon>Alkalilimnicola</taxon>
    </lineage>
</organism>
<dbReference type="Proteomes" id="UP000256763">
    <property type="component" value="Unassembled WGS sequence"/>
</dbReference>
<evidence type="ECO:0000259" key="1">
    <source>
        <dbReference type="Pfam" id="PF05239"/>
    </source>
</evidence>
<sequence length="154" mass="16407">MTTVCGRVMKMGYGMRAALQGLVALALAAGWSGGVVSAVADEVRDSPQDVADSAAQLEQLLARQVGNPVVNPRGEELGEVREVVRNPVTQQLFVVVTTGGVLGIGARDVVVPADAFAVTEGELLLRQDLSQEQFEQFADDLAEHYEEMAQGQRP</sequence>
<evidence type="ECO:0000313" key="3">
    <source>
        <dbReference type="Proteomes" id="UP000256763"/>
    </source>
</evidence>
<accession>A0A3E0X1P2</accession>
<name>A0A3E0X1P2_9GAMM</name>
<evidence type="ECO:0000313" key="2">
    <source>
        <dbReference type="EMBL" id="RFA39573.1"/>
    </source>
</evidence>
<protein>
    <recommendedName>
        <fullName evidence="1">PRC-barrel domain-containing protein</fullName>
    </recommendedName>
</protein>
<keyword evidence="3" id="KW-1185">Reference proteome</keyword>
<proteinExistence type="predicted"/>
<dbReference type="InterPro" id="IPR027275">
    <property type="entry name" value="PRC-brl_dom"/>
</dbReference>
<feature type="domain" description="PRC-barrel" evidence="1">
    <location>
        <begin position="65"/>
        <end position="120"/>
    </location>
</feature>
<gene>
    <name evidence="2" type="ORF">CAL65_02095</name>
</gene>
<dbReference type="SUPFAM" id="SSF50346">
    <property type="entry name" value="PRC-barrel domain"/>
    <property type="match status" value="1"/>
</dbReference>
<dbReference type="Gene3D" id="2.30.30.240">
    <property type="entry name" value="PRC-barrel domain"/>
    <property type="match status" value="1"/>
</dbReference>
<dbReference type="Pfam" id="PF05239">
    <property type="entry name" value="PRC"/>
    <property type="match status" value="1"/>
</dbReference>
<dbReference type="AlphaFoldDB" id="A0A3E0X1P2"/>